<evidence type="ECO:0000313" key="2">
    <source>
        <dbReference type="EMBL" id="CAK9225647.1"/>
    </source>
</evidence>
<feature type="compositionally biased region" description="Polar residues" evidence="1">
    <location>
        <begin position="3064"/>
        <end position="3073"/>
    </location>
</feature>
<feature type="region of interest" description="Disordered" evidence="1">
    <location>
        <begin position="1354"/>
        <end position="1377"/>
    </location>
</feature>
<feature type="region of interest" description="Disordered" evidence="1">
    <location>
        <begin position="2301"/>
        <end position="2338"/>
    </location>
</feature>
<feature type="compositionally biased region" description="Polar residues" evidence="1">
    <location>
        <begin position="3360"/>
        <end position="3372"/>
    </location>
</feature>
<feature type="region of interest" description="Disordered" evidence="1">
    <location>
        <begin position="238"/>
        <end position="274"/>
    </location>
</feature>
<feature type="compositionally biased region" description="Basic and acidic residues" evidence="1">
    <location>
        <begin position="2175"/>
        <end position="2185"/>
    </location>
</feature>
<feature type="region of interest" description="Disordered" evidence="1">
    <location>
        <begin position="2394"/>
        <end position="2466"/>
    </location>
</feature>
<feature type="region of interest" description="Disordered" evidence="1">
    <location>
        <begin position="1471"/>
        <end position="1490"/>
    </location>
</feature>
<reference evidence="2" key="1">
    <citation type="submission" date="2024-02" db="EMBL/GenBank/DDBJ databases">
        <authorList>
            <consortium name="ELIXIR-Norway"/>
            <consortium name="Elixir Norway"/>
        </authorList>
    </citation>
    <scope>NUCLEOTIDE SEQUENCE</scope>
</reference>
<feature type="region of interest" description="Disordered" evidence="1">
    <location>
        <begin position="2827"/>
        <end position="2849"/>
    </location>
</feature>
<feature type="region of interest" description="Disordered" evidence="1">
    <location>
        <begin position="2738"/>
        <end position="2804"/>
    </location>
</feature>
<feature type="region of interest" description="Disordered" evidence="1">
    <location>
        <begin position="1904"/>
        <end position="1939"/>
    </location>
</feature>
<gene>
    <name evidence="2" type="ORF">CSSPTR1EN2_LOCUS17761</name>
</gene>
<feature type="compositionally biased region" description="Polar residues" evidence="1">
    <location>
        <begin position="2691"/>
        <end position="2712"/>
    </location>
</feature>
<feature type="compositionally biased region" description="Polar residues" evidence="1">
    <location>
        <begin position="3281"/>
        <end position="3300"/>
    </location>
</feature>
<feature type="compositionally biased region" description="Basic and acidic residues" evidence="1">
    <location>
        <begin position="3259"/>
        <end position="3272"/>
    </location>
</feature>
<feature type="region of interest" description="Disordered" evidence="1">
    <location>
        <begin position="2030"/>
        <end position="2185"/>
    </location>
</feature>
<feature type="compositionally biased region" description="Basic and acidic residues" evidence="1">
    <location>
        <begin position="2534"/>
        <end position="2554"/>
    </location>
</feature>
<feature type="region of interest" description="Disordered" evidence="1">
    <location>
        <begin position="3217"/>
        <end position="3304"/>
    </location>
</feature>
<feature type="compositionally biased region" description="Polar residues" evidence="1">
    <location>
        <begin position="2955"/>
        <end position="2968"/>
    </location>
</feature>
<feature type="compositionally biased region" description="Basic and acidic residues" evidence="1">
    <location>
        <begin position="1476"/>
        <end position="1485"/>
    </location>
</feature>
<feature type="compositionally biased region" description="Basic and acidic residues" evidence="1">
    <location>
        <begin position="2234"/>
        <end position="2255"/>
    </location>
</feature>
<dbReference type="Proteomes" id="UP001497512">
    <property type="component" value="Chromosome 5"/>
</dbReference>
<feature type="region of interest" description="Disordered" evidence="1">
    <location>
        <begin position="327"/>
        <end position="361"/>
    </location>
</feature>
<accession>A0ABP0UMN5</accession>
<feature type="compositionally biased region" description="Basic and acidic residues" evidence="1">
    <location>
        <begin position="3046"/>
        <end position="3062"/>
    </location>
</feature>
<feature type="compositionally biased region" description="Basic and acidic residues" evidence="1">
    <location>
        <begin position="105"/>
        <end position="129"/>
    </location>
</feature>
<evidence type="ECO:0000256" key="1">
    <source>
        <dbReference type="SAM" id="MobiDB-lite"/>
    </source>
</evidence>
<feature type="compositionally biased region" description="Acidic residues" evidence="1">
    <location>
        <begin position="2778"/>
        <end position="2795"/>
    </location>
</feature>
<feature type="compositionally biased region" description="Acidic residues" evidence="1">
    <location>
        <begin position="2404"/>
        <end position="2414"/>
    </location>
</feature>
<feature type="region of interest" description="Disordered" evidence="1">
    <location>
        <begin position="2882"/>
        <end position="2914"/>
    </location>
</feature>
<feature type="compositionally biased region" description="Basic and acidic residues" evidence="1">
    <location>
        <begin position="2301"/>
        <end position="2312"/>
    </location>
</feature>
<feature type="compositionally biased region" description="Polar residues" evidence="1">
    <location>
        <begin position="2138"/>
        <end position="2156"/>
    </location>
</feature>
<feature type="compositionally biased region" description="Polar residues" evidence="1">
    <location>
        <begin position="2072"/>
        <end position="2084"/>
    </location>
</feature>
<feature type="region of interest" description="Disordered" evidence="1">
    <location>
        <begin position="2502"/>
        <end position="2594"/>
    </location>
</feature>
<keyword evidence="3" id="KW-1185">Reference proteome</keyword>
<feature type="region of interest" description="Disordered" evidence="1">
    <location>
        <begin position="2953"/>
        <end position="2975"/>
    </location>
</feature>
<feature type="compositionally biased region" description="Polar residues" evidence="1">
    <location>
        <begin position="241"/>
        <end position="253"/>
    </location>
</feature>
<feature type="compositionally biased region" description="Basic and acidic residues" evidence="1">
    <location>
        <begin position="1680"/>
        <end position="1693"/>
    </location>
</feature>
<feature type="region of interest" description="Disordered" evidence="1">
    <location>
        <begin position="3019"/>
        <end position="3101"/>
    </location>
</feature>
<feature type="region of interest" description="Disordered" evidence="1">
    <location>
        <begin position="1"/>
        <end position="225"/>
    </location>
</feature>
<feature type="compositionally biased region" description="Acidic residues" evidence="1">
    <location>
        <begin position="2105"/>
        <end position="2123"/>
    </location>
</feature>
<organism evidence="2 3">
    <name type="scientific">Sphagnum troendelagicum</name>
    <dbReference type="NCBI Taxonomy" id="128251"/>
    <lineage>
        <taxon>Eukaryota</taxon>
        <taxon>Viridiplantae</taxon>
        <taxon>Streptophyta</taxon>
        <taxon>Embryophyta</taxon>
        <taxon>Bryophyta</taxon>
        <taxon>Sphagnophytina</taxon>
        <taxon>Sphagnopsida</taxon>
        <taxon>Sphagnales</taxon>
        <taxon>Sphagnaceae</taxon>
        <taxon>Sphagnum</taxon>
    </lineage>
</organism>
<feature type="compositionally biased region" description="Acidic residues" evidence="1">
    <location>
        <begin position="1354"/>
        <end position="1364"/>
    </location>
</feature>
<feature type="region of interest" description="Disordered" evidence="1">
    <location>
        <begin position="3327"/>
        <end position="3410"/>
    </location>
</feature>
<feature type="region of interest" description="Disordered" evidence="1">
    <location>
        <begin position="2209"/>
        <end position="2259"/>
    </location>
</feature>
<feature type="region of interest" description="Disordered" evidence="1">
    <location>
        <begin position="548"/>
        <end position="568"/>
    </location>
</feature>
<feature type="compositionally biased region" description="Acidic residues" evidence="1">
    <location>
        <begin position="3225"/>
        <end position="3235"/>
    </location>
</feature>
<feature type="compositionally biased region" description="Basic and acidic residues" evidence="1">
    <location>
        <begin position="2454"/>
        <end position="2466"/>
    </location>
</feature>
<feature type="compositionally biased region" description="Basic and acidic residues" evidence="1">
    <location>
        <begin position="1928"/>
        <end position="1939"/>
    </location>
</feature>
<feature type="region of interest" description="Disordered" evidence="1">
    <location>
        <begin position="3136"/>
        <end position="3157"/>
    </location>
</feature>
<feature type="compositionally biased region" description="Polar residues" evidence="1">
    <location>
        <begin position="2502"/>
        <end position="2511"/>
    </location>
</feature>
<proteinExistence type="predicted"/>
<feature type="compositionally biased region" description="Basic and acidic residues" evidence="1">
    <location>
        <begin position="184"/>
        <end position="198"/>
    </location>
</feature>
<feature type="region of interest" description="Disordered" evidence="1">
    <location>
        <begin position="1645"/>
        <end position="1699"/>
    </location>
</feature>
<name>A0ABP0UMN5_9BRYO</name>
<feature type="compositionally biased region" description="Polar residues" evidence="1">
    <location>
        <begin position="2755"/>
        <end position="2777"/>
    </location>
</feature>
<feature type="compositionally biased region" description="Polar residues" evidence="1">
    <location>
        <begin position="148"/>
        <end position="157"/>
    </location>
</feature>
<feature type="compositionally biased region" description="Polar residues" evidence="1">
    <location>
        <begin position="2828"/>
        <end position="2840"/>
    </location>
</feature>
<sequence>MGNPSPGSKLKKTTTPPPKTIHRRAPLVTSLSLDHSIGKDVASPEKSNGAGRSVASTPSSAGGSGEKGISPAAKDSKLRRRIRSSLGGSEDFVLGDDFNNAGTPAEEKRITSPAEEKKSTPPPMEEKKHPFLLARGGIGRNGIRSGSPSQPLQSQTVKPRITTPPSKEKTALGRVASASTYSPKKLDMNSKKADKEVSLTKSATAKSVKVQGDSVAIGRPKQNQSVKLHATRKLVAGDNSCLPTSSDMLTSSKPDLGGSLISEPLASEDSTRPEIMESVEVPVYSEGEPEELTSMEVDHAEDDQLHLPILDTEEKTAAVSTNLQPSLEYAQEEPSVHRLKSETSFGQDNDIPNYLPSEEESNPQVNLEALHSSDTELTSASLTSWMPPSFHGIHVEQEGQVARPDYDFAGCPPSEEVTKFEEIQEGLESADTDESKFTLQTLQSIPSDLSGQKQGLNDTDIENAVVSTMNHLSTCELPDNASSAQEHQVDLHVADTMRSASTCAISSESSAFKLAGAQEEVFSRPAISEELRVSRNKDILTGFSSEVLSSPEVSHTPTTQQEFGKIDGSNNAVATFQQEVVGLPSDTSLEWSTTLDADEDHDMSRDLNKAGSLCVALMPNLVCHSAEDSGRGGDVNQNSTAATRQNDLLYPSKDVESHTDVDLLEQDSHELRTDTTAFPLDAFHEVTLPLDNDQETYKNQPYTFHSGTSIDSLDGFHDVTSEQTTASSICTQETGTSVLAQQPELGLEEAPSITNANQELSASMGMTPIMFNISPALDTSPELCNASPVPSPKQECEATSDSAASFFKETWSSSDDEGAAKISKELTSFASDAGDANFLTFSGETTNEDLEEAADIQDESCQDSVTRVMVLNRSVELLDCPKSEKGNSSRVQEVLEKGLTNDPENCKFAEESTHNVDEESTDCLLLEPLKCPKSENETSPKIQEISEEGLTNIPDKGACAEKAGHRLDGGITHSLLQEPLNCLENCALPELQELSEEGLTCIPDKAVACAEKARQTVDEGSTLSLLLEPLDYPKSENATSKNIQEVSDNGLANIAENGAHADEARHGVNEGRKAGLVQELLDSRNGTSPKIKEVSEEGVIDTPEKGTCAEEATDSAGEGITPCLLPEQLHCQKSGNNISLESQEVSEGVTITLENGTCAPETAHSVDEGSTTSLLKESSLIPVEMGVGAPVVFAEDIFRETGSAVQKDLIPADGGEPTKEVPHATGDVKAPAPAAGNVQPSHVDTQAEAVGVVLHQELGSDEKVSSTTAQDLLAREVLRDTDNVLGDLGMAADPGVAPSPMKPVETRPTTVAGLDTVFGMEAGESPVSMDCMFGSAAEDTDEGQIERLDSMESLDPELSTEEDPGNLKDDESSGSSLLQNDLASFQGLVSLNDHADFTSEIAEKSDTSNMSEASLDMPEAGRVADVVLHLSTEHDPTIENSSAIPPQGPVTDRDPTLVVGTVATNTSMVVSSIPDNGERGERHSDPLCLGESQKPEVSEVNLCKQEEDITGEVAAHMTPPLETRHAPTLQDKSGFHPEESMVEDIVGKGVDSFAREVYLEAHPVETPGNEENLSCLNKLPTSHEANESDTMVSVATQDKFERHLQESILEMLKDERSESNVKQDEQWSLEEQYMFVAAGSNDSAVSMESLDSSEALPMTNQEKREESSAEVLEILEDDRSDTALKEQEQRSFEEQPMFSAADSNDSDVVMGSLDNSGAFSVANLEKQEESSADTLEMLEDDGFESEADYQEQKSLEEQPTFVSADTNDSAVLMESLDNSEAFSVINQEKQEESSADALEMHKDDRFESEVDYQEQRSLEEQAMFISADSNYPAVLIENLDNTEPFPMTSQEKQQESSAEALDMLVDDRPAIEENYQEQRSLKEQLMFVAADSNDSAGLIESLDNSEALPVANQEKQEESSAEALEMLEDARSEGEVSEQEVRYVEEEEAMFVTANSIDSAMLMKSLHNSGAFPMTNQEKQEERTVEGLEMLEDARAESEVIEQEQRSLEEKQSKVFAADHNDSALLTVSLDNSEAFPMNNQEKQDGRAESKAIEQEQRSLEEKESKVFAADSNDTAVLTRSLDNSEAFPMTNQEKQDKSSAESLEMAEDDRLESEVSEEEQMVLEDQPMLVASDSHDSASVTENLDNPESFPATNQEKQEESSAKALEMLQNNRSEMEAQEQEKSFLEEQSMFVAVDSNDSAVLTESLDNSEAFPVANWEQQEESSAEALELPEDSRSESEVIEQEQRSAEKERPMFVAADSNDSVVLMESLDNSNAFPVTNHEKEEETSACLEIPVDDRSEMEVQEQEKGSLVEQSIFVVADSNDPVTDQEKQEEVSAEGLEMLEVVRCENGLSEQEQRSVEEEQPMFVATDSAVLVEGLDNSDAIPVSIYEKQEESSAEGLEMLENDGSEMEVQEREKGSLDEQPMFAAASSNDSAVLMESRDSSEALQVTNHEKQEESSAEAREMIEVGGFESEASEQEQSCIEEKQAMFGAADSNDSAVLTECQDTSEALPVTNQEKQEESSAEAQEMIEVGRFEDEASEQERRSVKEKQAMFGAADSNDSAVLMESQDSSERLPMTDQEEQEESSAEAQEVIEVGGFEIEASEQEQSCIEEKQAMFGAADSNDSAVLIECQDTSEALPVTTNQEIQEESSAEAQEVIEVGGFENEAIQQEQRSVEEKQNRFVAADSNDSAVLTESQDTSEALPVTNQEMQEESSAEAQEVIEVGGFENEAIQQEQRSVEEKQTRFVAADSNDSAVLTESQDTSEALPVTNQEMQEESSPECLETLEDDRSESEIIQQEQRSVEEKQFMFGAADSNDSAVLIESQDSSEALPVTNQEKQEESSAEALEMVEVGRFENEAHEQEQRSVEEKQTMFVAADSNDSAVLTESRDTSEALPVTIQEKQEESSAEPLITEVASFENEASEQEQRSVEEKQTMFVGADSNDLAVLTESPDTSESFPFTNQETQEESSPKALEMLEDDRAESEIIQQEQRYLEEKQPIFVAADSNDSAVLMESLENSKPCPATNQEKQEESSAGTLEMLEDARFETEVNEQEKRSAEQPMSSDTTDGTVLVESIDNSEAFPEANQEKQEESSAEVAADVLPSFQTSHVPAMQDSSVCPAKGLVTDDGVGEEVHPITSLGPVVPSGVTPENDVEELDNKEYSVSGYSTELFEELAKSEGFDRVNGMDEQGQMLASDEASQLNSQLQTRHVLSIQDSSFDQAEETMSDENAGEVVDPDSRHSLKGASPIITGGNEQEKRHGEADRSFDDNVDVGSVPETNTESIDFNKQNSPSQAEISCGGAQAQNNDLIREVAASDCREPCEKVGHDDAIGSETAETNSEALPLSGFRQPMEHSCNVSQASSPTYSINDEFPASHQNGMHRDSSSDVTQTQTADQDDSATGLKALPLPEKSCLMANGQSNSMVSALQASAPETADVHEAAPTLFPELGEQPLSSSHQDHLWEEQAETYPKGSGVTAAHLEEAAIDAIHSLTPSATSPDDQILPALGPVTNTLPDVVAHSSTVENGSTIDGKTEKGKSRIQLRNLLAEDASMVSNGSISTGAEDSPLKRLFSRLMRNPTKSGEKEIKQVKKRKPSVWNACIGVSAVR</sequence>
<feature type="region of interest" description="Disordered" evidence="1">
    <location>
        <begin position="2678"/>
        <end position="2722"/>
    </location>
</feature>
<protein>
    <submittedName>
        <fullName evidence="2">Uncharacterized protein</fullName>
    </submittedName>
</protein>
<evidence type="ECO:0000313" key="3">
    <source>
        <dbReference type="Proteomes" id="UP001497512"/>
    </source>
</evidence>
<dbReference type="EMBL" id="OZ019897">
    <property type="protein sequence ID" value="CAK9225647.1"/>
    <property type="molecule type" value="Genomic_DNA"/>
</dbReference>
<feature type="compositionally biased region" description="Basic and acidic residues" evidence="1">
    <location>
        <begin position="2042"/>
        <end position="2066"/>
    </location>
</feature>